<organism evidence="1 2">
    <name type="scientific">Brochothrix campestris FSL F6-1037</name>
    <dbReference type="NCBI Taxonomy" id="1265861"/>
    <lineage>
        <taxon>Bacteria</taxon>
        <taxon>Bacillati</taxon>
        <taxon>Bacillota</taxon>
        <taxon>Bacilli</taxon>
        <taxon>Bacillales</taxon>
        <taxon>Listeriaceae</taxon>
        <taxon>Brochothrix</taxon>
    </lineage>
</organism>
<accession>W7CQ26</accession>
<name>W7CQ26_9LIST</name>
<dbReference type="EMBL" id="AODH01000009">
    <property type="protein sequence ID" value="EUJ41764.1"/>
    <property type="molecule type" value="Genomic_DNA"/>
</dbReference>
<dbReference type="RefSeq" id="WP_408605174.1">
    <property type="nucleotide sequence ID" value="NZ_AODH01000009.1"/>
</dbReference>
<proteinExistence type="predicted"/>
<dbReference type="AlphaFoldDB" id="W7CQ26"/>
<sequence length="62" mass="7199">MNTYSYPIDVAWSTAETIAVIEFLQKIELAYEKGLPVTELELAYKAFKMVIKSIGEEKKNWR</sequence>
<dbReference type="Proteomes" id="UP000019243">
    <property type="component" value="Unassembled WGS sequence"/>
</dbReference>
<dbReference type="Gene3D" id="1.10.220.80">
    <property type="entry name" value="BH2638-like"/>
    <property type="match status" value="1"/>
</dbReference>
<dbReference type="InterPro" id="IPR023324">
    <property type="entry name" value="BH2638-like_sf"/>
</dbReference>
<evidence type="ECO:0000313" key="1">
    <source>
        <dbReference type="EMBL" id="EUJ41764.1"/>
    </source>
</evidence>
<keyword evidence="2" id="KW-1185">Reference proteome</keyword>
<dbReference type="Pfam" id="PF05256">
    <property type="entry name" value="UPF0223"/>
    <property type="match status" value="1"/>
</dbReference>
<gene>
    <name evidence="1" type="ORF">BCAMP_02755</name>
</gene>
<dbReference type="STRING" id="1265861.BCAMP_02755"/>
<protein>
    <submittedName>
        <fullName evidence="1">Uncharacterized protein</fullName>
    </submittedName>
</protein>
<comment type="caution">
    <text evidence="1">The sequence shown here is derived from an EMBL/GenBank/DDBJ whole genome shotgun (WGS) entry which is preliminary data.</text>
</comment>
<dbReference type="InterPro" id="IPR007920">
    <property type="entry name" value="UPF0223"/>
</dbReference>
<reference evidence="1 2" key="1">
    <citation type="submission" date="2012-12" db="EMBL/GenBank/DDBJ databases">
        <title>Novel taxa of Listeriaceae from agricultural environments in the United States.</title>
        <authorList>
            <person name="den Bakker H.C."/>
            <person name="Allred A."/>
            <person name="Warchocki S."/>
            <person name="Wright E.M."/>
            <person name="Burrell A."/>
            <person name="Nightingale K.K."/>
            <person name="Kephart D."/>
            <person name="Wiedmann M."/>
        </authorList>
    </citation>
    <scope>NUCLEOTIDE SEQUENCE [LARGE SCALE GENOMIC DNA]</scope>
    <source>
        <strain evidence="1 2">FSL F6-1037</strain>
    </source>
</reference>
<dbReference type="SUPFAM" id="SSF158504">
    <property type="entry name" value="BH2638-like"/>
    <property type="match status" value="1"/>
</dbReference>
<evidence type="ECO:0000313" key="2">
    <source>
        <dbReference type="Proteomes" id="UP000019243"/>
    </source>
</evidence>